<dbReference type="GO" id="GO:0006950">
    <property type="term" value="P:response to stress"/>
    <property type="evidence" value="ECO:0007669"/>
    <property type="project" value="TreeGrafter"/>
</dbReference>
<dbReference type="PANTHER" id="PTHR34659">
    <property type="entry name" value="BNAA05G11610D PROTEIN"/>
    <property type="match status" value="1"/>
</dbReference>
<dbReference type="InterPro" id="IPR053273">
    <property type="entry name" value="CST_Regulator"/>
</dbReference>
<gene>
    <name evidence="2" type="ORF">FH972_019590</name>
</gene>
<dbReference type="OrthoDB" id="1644512at2759"/>
<keyword evidence="3" id="KW-1185">Reference proteome</keyword>
<feature type="region of interest" description="Disordered" evidence="1">
    <location>
        <begin position="465"/>
        <end position="485"/>
    </location>
</feature>
<organism evidence="2 3">
    <name type="scientific">Carpinus fangiana</name>
    <dbReference type="NCBI Taxonomy" id="176857"/>
    <lineage>
        <taxon>Eukaryota</taxon>
        <taxon>Viridiplantae</taxon>
        <taxon>Streptophyta</taxon>
        <taxon>Embryophyta</taxon>
        <taxon>Tracheophyta</taxon>
        <taxon>Spermatophyta</taxon>
        <taxon>Magnoliopsida</taxon>
        <taxon>eudicotyledons</taxon>
        <taxon>Gunneridae</taxon>
        <taxon>Pentapetalae</taxon>
        <taxon>rosids</taxon>
        <taxon>fabids</taxon>
        <taxon>Fagales</taxon>
        <taxon>Betulaceae</taxon>
        <taxon>Carpinus</taxon>
    </lineage>
</organism>
<dbReference type="PANTHER" id="PTHR34659:SF1">
    <property type="entry name" value="PROTEIN EGT2"/>
    <property type="match status" value="1"/>
</dbReference>
<name>A0A5N6RU41_9ROSI</name>
<dbReference type="GO" id="GO:0061908">
    <property type="term" value="C:phagophore"/>
    <property type="evidence" value="ECO:0007669"/>
    <property type="project" value="TreeGrafter"/>
</dbReference>
<evidence type="ECO:0000313" key="2">
    <source>
        <dbReference type="EMBL" id="KAE8124733.1"/>
    </source>
</evidence>
<proteinExistence type="predicted"/>
<accession>A0A5N6RU41</accession>
<protein>
    <submittedName>
        <fullName evidence="2">Uncharacterized protein</fullName>
    </submittedName>
</protein>
<dbReference type="EMBL" id="CM017328">
    <property type="protein sequence ID" value="KAE8124733.1"/>
    <property type="molecule type" value="Genomic_DNA"/>
</dbReference>
<evidence type="ECO:0000256" key="1">
    <source>
        <dbReference type="SAM" id="MobiDB-lite"/>
    </source>
</evidence>
<feature type="compositionally biased region" description="Polar residues" evidence="1">
    <location>
        <begin position="473"/>
        <end position="485"/>
    </location>
</feature>
<sequence length="496" mass="54398">MDLKHKGITWVGNFFQKFEAVCQEVDGFVSKDTVKYVENQLQNMGGGVKKLYSDVVQDVLPPLVEPVKQEAQAVALKSNAAISNYLKSMISYEETHVETDVKQSHMEPNAVDHVKNQLPDASSRLHLINHITPTSVDSLEEAETNSSLQKVDNVLTNENPNVGTEETAIEYSAPEVLDLISLGEKESFEASLSGEFKEDNHENAFGVLAKVSPASSFHSVEFECPHKRAAVFDSPADVTQSISDVSNILASSESGFSVVSGEKTIAEMRSIFSSSSLLAESCSLCGKSLDNSPNVVSCNNPSDHICDSSSKLSSSIPTPNVSRESKTLELGLASTSSTLSLKSLEENTSRIKEIQSLAESSGNRHIHFSESAQVINNGAFTGHSYDLGDDPSMETIELSDKVKLDESCVIVEPSELYAVARRVRKLRSYRKKIQDAFNSKKRLAEEYEQLAIWYGDADMSFGKDKWQPPLPSTPATLLDSKNSQTQLPCDSEWELL</sequence>
<dbReference type="Proteomes" id="UP000327013">
    <property type="component" value="Chromosome 8"/>
</dbReference>
<dbReference type="AlphaFoldDB" id="A0A5N6RU41"/>
<dbReference type="GO" id="GO:0005776">
    <property type="term" value="C:autophagosome"/>
    <property type="evidence" value="ECO:0007669"/>
    <property type="project" value="TreeGrafter"/>
</dbReference>
<evidence type="ECO:0000313" key="3">
    <source>
        <dbReference type="Proteomes" id="UP000327013"/>
    </source>
</evidence>
<reference evidence="2 3" key="1">
    <citation type="submission" date="2019-06" db="EMBL/GenBank/DDBJ databases">
        <title>A chromosomal-level reference genome of Carpinus fangiana (Coryloideae, Betulaceae).</title>
        <authorList>
            <person name="Yang X."/>
            <person name="Wang Z."/>
            <person name="Zhang L."/>
            <person name="Hao G."/>
            <person name="Liu J."/>
            <person name="Yang Y."/>
        </authorList>
    </citation>
    <scope>NUCLEOTIDE SEQUENCE [LARGE SCALE GENOMIC DNA]</scope>
    <source>
        <strain evidence="2">Cfa_2016G</strain>
        <tissue evidence="2">Leaf</tissue>
    </source>
</reference>